<reference evidence="1 2" key="1">
    <citation type="submission" date="2023-06" db="EMBL/GenBank/DDBJ databases">
        <title>Cellulomonas sp. MW4 Whole genome sequence.</title>
        <authorList>
            <person name="Park S."/>
        </authorList>
    </citation>
    <scope>NUCLEOTIDE SEQUENCE [LARGE SCALE GENOMIC DNA]</scope>
    <source>
        <strain evidence="1 2">MW4</strain>
    </source>
</reference>
<dbReference type="RefSeq" id="WP_289454138.1">
    <property type="nucleotide sequence ID" value="NZ_JAUCGQ010000001.1"/>
</dbReference>
<evidence type="ECO:0000313" key="1">
    <source>
        <dbReference type="EMBL" id="MDM7854396.1"/>
    </source>
</evidence>
<proteinExistence type="predicted"/>
<comment type="caution">
    <text evidence="1">The sequence shown here is derived from an EMBL/GenBank/DDBJ whole genome shotgun (WGS) entry which is preliminary data.</text>
</comment>
<evidence type="ECO:0008006" key="3">
    <source>
        <dbReference type="Google" id="ProtNLM"/>
    </source>
</evidence>
<organism evidence="1 2">
    <name type="scientific">Cellulomonas alba</name>
    <dbReference type="NCBI Taxonomy" id="3053467"/>
    <lineage>
        <taxon>Bacteria</taxon>
        <taxon>Bacillati</taxon>
        <taxon>Actinomycetota</taxon>
        <taxon>Actinomycetes</taxon>
        <taxon>Micrococcales</taxon>
        <taxon>Cellulomonadaceae</taxon>
        <taxon>Cellulomonas</taxon>
    </lineage>
</organism>
<evidence type="ECO:0000313" key="2">
    <source>
        <dbReference type="Proteomes" id="UP001529338"/>
    </source>
</evidence>
<protein>
    <recommendedName>
        <fullName evidence="3">Ribosomally synthesized peptide with SipW-like signal peptide</fullName>
    </recommendedName>
</protein>
<name>A0ABT7SDY1_9CELL</name>
<dbReference type="Proteomes" id="UP001529338">
    <property type="component" value="Unassembled WGS sequence"/>
</dbReference>
<keyword evidence="2" id="KW-1185">Reference proteome</keyword>
<sequence length="162" mass="15803">MRGRLIAASAVVLTVLGGTAAYGAWSSSAALAAGGNIASGTFGVTATWSTPLDTTGMYPGQTRTGVLAVAASAGTTSRWVYTLGAPTFAGGLAASMTAVVYPSATCGGTALTLPWTQATLQAASATAQHCVAVTLGASAPSTSQGKTVTVTVPVTGENRSTT</sequence>
<accession>A0ABT7SDY1</accession>
<gene>
    <name evidence="1" type="ORF">QRT04_05585</name>
</gene>
<dbReference type="EMBL" id="JAUCGQ010000001">
    <property type="protein sequence ID" value="MDM7854396.1"/>
    <property type="molecule type" value="Genomic_DNA"/>
</dbReference>